<comment type="cofactor">
    <cofactor evidence="1">
        <name>Mn(2+)</name>
        <dbReference type="ChEBI" id="CHEBI:29035"/>
    </cofactor>
</comment>
<evidence type="ECO:0000256" key="4">
    <source>
        <dbReference type="ARBA" id="ARBA00010052"/>
    </source>
</evidence>
<dbReference type="InterPro" id="IPR020821">
    <property type="entry name" value="ENPP1-3/EXOG-like_nuc-like"/>
</dbReference>
<evidence type="ECO:0000256" key="14">
    <source>
        <dbReference type="ARBA" id="ARBA00023211"/>
    </source>
</evidence>
<evidence type="ECO:0000256" key="13">
    <source>
        <dbReference type="ARBA" id="ARBA00023136"/>
    </source>
</evidence>
<dbReference type="GO" id="GO:0046872">
    <property type="term" value="F:metal ion binding"/>
    <property type="evidence" value="ECO:0007669"/>
    <property type="project" value="UniProtKB-KW"/>
</dbReference>
<dbReference type="GO" id="GO:0006309">
    <property type="term" value="P:apoptotic DNA fragmentation"/>
    <property type="evidence" value="ECO:0007669"/>
    <property type="project" value="TreeGrafter"/>
</dbReference>
<evidence type="ECO:0000259" key="19">
    <source>
        <dbReference type="SMART" id="SM00477"/>
    </source>
</evidence>
<keyword evidence="12" id="KW-0496">Mitochondrion</keyword>
<protein>
    <recommendedName>
        <fullName evidence="17">Endonuclease</fullName>
        <ecNumber evidence="17">3.1.30.-</ecNumber>
    </recommendedName>
</protein>
<dbReference type="GO" id="GO:0005634">
    <property type="term" value="C:nucleus"/>
    <property type="evidence" value="ECO:0007669"/>
    <property type="project" value="UniProtKB-ARBA"/>
</dbReference>
<evidence type="ECO:0000256" key="8">
    <source>
        <dbReference type="ARBA" id="ARBA00022759"/>
    </source>
</evidence>
<evidence type="ECO:0000259" key="20">
    <source>
        <dbReference type="SMART" id="SM00892"/>
    </source>
</evidence>
<comment type="cofactor">
    <cofactor evidence="2 17">
        <name>Mg(2+)</name>
        <dbReference type="ChEBI" id="CHEBI:18420"/>
    </cofactor>
</comment>
<dbReference type="InterPro" id="IPR018524">
    <property type="entry name" value="DNA/RNA_endonuclease_AS"/>
</dbReference>
<dbReference type="InterPro" id="IPR044929">
    <property type="entry name" value="DNA/RNA_non-sp_Endonuclease_sf"/>
</dbReference>
<dbReference type="SMART" id="SM00477">
    <property type="entry name" value="NUC"/>
    <property type="match status" value="1"/>
</dbReference>
<evidence type="ECO:0000256" key="5">
    <source>
        <dbReference type="ARBA" id="ARBA00011738"/>
    </source>
</evidence>
<dbReference type="Pfam" id="PF01223">
    <property type="entry name" value="Endonuclease_NS"/>
    <property type="match status" value="1"/>
</dbReference>
<keyword evidence="11" id="KW-0460">Magnesium</keyword>
<evidence type="ECO:0000256" key="2">
    <source>
        <dbReference type="ARBA" id="ARBA00001946"/>
    </source>
</evidence>
<dbReference type="GO" id="GO:0003676">
    <property type="term" value="F:nucleic acid binding"/>
    <property type="evidence" value="ECO:0007669"/>
    <property type="project" value="InterPro"/>
</dbReference>
<dbReference type="GO" id="GO:0005743">
    <property type="term" value="C:mitochondrial inner membrane"/>
    <property type="evidence" value="ECO:0007669"/>
    <property type="project" value="UniProtKB-SubCell"/>
</dbReference>
<dbReference type="GO" id="GO:0000014">
    <property type="term" value="F:single-stranded DNA endodeoxyribonuclease activity"/>
    <property type="evidence" value="ECO:0007669"/>
    <property type="project" value="TreeGrafter"/>
</dbReference>
<evidence type="ECO:0000256" key="18">
    <source>
        <dbReference type="SAM" id="MobiDB-lite"/>
    </source>
</evidence>
<keyword evidence="10 17" id="KW-0378">Hydrolase</keyword>
<keyword evidence="6 17" id="KW-0540">Nuclease</keyword>
<evidence type="ECO:0000256" key="1">
    <source>
        <dbReference type="ARBA" id="ARBA00001936"/>
    </source>
</evidence>
<dbReference type="SUPFAM" id="SSF54060">
    <property type="entry name" value="His-Me finger endonucleases"/>
    <property type="match status" value="1"/>
</dbReference>
<keyword evidence="8 17" id="KW-0255">Endonuclease</keyword>
<dbReference type="FunFam" id="3.40.570.10:FF:000004">
    <property type="entry name" value="Nuclease 1, mitochondrial"/>
    <property type="match status" value="1"/>
</dbReference>
<feature type="region of interest" description="Disordered" evidence="18">
    <location>
        <begin position="35"/>
        <end position="55"/>
    </location>
</feature>
<dbReference type="SMART" id="SM00892">
    <property type="entry name" value="Endonuclease_NS"/>
    <property type="match status" value="1"/>
</dbReference>
<sequence length="334" mass="36725">MSFRNVVCGLAGVGLGGGVVASFWGMPFGGNNRPKSTVGENVGGSVSGGGSSGSLKLSGSNVNPSAFFKYGFPGPVHDLHNREEYVSCYDRRLKVPYWVVEHITPESLGNRSGDRKNSFFKEDESIPDGFRARLRDYFRSGYDRGHMAPAANAKFNQKAMDETFMLTNIAPQVGEGFNRDYWAHLEYFCRQLTQKYGSVRILTGPLFLPKRDPVDGKNKVTYEVIGNPPSIAVPTHFYKVVVAESPLRGPATDNVAVAAFVLPNDRISNETKLTDFEVPVDAISRSTGLQLLEKLPSNKKKELCKEIDCHITVREFTKALPAPKSVPSLPPPHK</sequence>
<dbReference type="Proteomes" id="UP000236544">
    <property type="component" value="Unassembled WGS sequence"/>
</dbReference>
<evidence type="ECO:0000256" key="6">
    <source>
        <dbReference type="ARBA" id="ARBA00022722"/>
    </source>
</evidence>
<feature type="domain" description="ENPP1-3/EXOG-like endonuclease/phosphodiesterase" evidence="19">
    <location>
        <begin position="82"/>
        <end position="298"/>
    </location>
</feature>
<keyword evidence="22" id="KW-1185">Reference proteome</keyword>
<dbReference type="OrthoDB" id="5418055at2759"/>
<dbReference type="PROSITE" id="PS01070">
    <property type="entry name" value="NUCLEASE_NON_SPEC"/>
    <property type="match status" value="1"/>
</dbReference>
<organism evidence="21 22">
    <name type="scientific">Lachancea quebecensis</name>
    <dbReference type="NCBI Taxonomy" id="1654605"/>
    <lineage>
        <taxon>Eukaryota</taxon>
        <taxon>Fungi</taxon>
        <taxon>Dikarya</taxon>
        <taxon>Ascomycota</taxon>
        <taxon>Saccharomycotina</taxon>
        <taxon>Saccharomycetes</taxon>
        <taxon>Saccharomycetales</taxon>
        <taxon>Saccharomycetaceae</taxon>
        <taxon>Lachancea</taxon>
    </lineage>
</organism>
<dbReference type="PANTHER" id="PTHR13966:SF5">
    <property type="entry name" value="ENDONUCLEASE G, MITOCHONDRIAL"/>
    <property type="match status" value="1"/>
</dbReference>
<dbReference type="PANTHER" id="PTHR13966">
    <property type="entry name" value="ENDONUCLEASE RELATED"/>
    <property type="match status" value="1"/>
</dbReference>
<dbReference type="EMBL" id="LN890546">
    <property type="protein sequence ID" value="CUS25103.1"/>
    <property type="molecule type" value="Genomic_DNA"/>
</dbReference>
<evidence type="ECO:0000256" key="7">
    <source>
        <dbReference type="ARBA" id="ARBA00022723"/>
    </source>
</evidence>
<evidence type="ECO:0000256" key="17">
    <source>
        <dbReference type="RuleBase" id="RU366055"/>
    </source>
</evidence>
<name>A0A0P1KXX5_9SACH</name>
<dbReference type="InterPro" id="IPR001604">
    <property type="entry name" value="Endo_G_ENPP1-like_dom"/>
</dbReference>
<dbReference type="EC" id="3.1.30.-" evidence="17"/>
<dbReference type="InterPro" id="IPR044925">
    <property type="entry name" value="His-Me_finger_sf"/>
</dbReference>
<accession>A0A0P1KXX5</accession>
<dbReference type="CDD" id="cd00091">
    <property type="entry name" value="NUC"/>
    <property type="match status" value="1"/>
</dbReference>
<proteinExistence type="inferred from homology"/>
<evidence type="ECO:0000313" key="22">
    <source>
        <dbReference type="Proteomes" id="UP000236544"/>
    </source>
</evidence>
<gene>
    <name evidence="21" type="ORF">LAQU0_S27e00166g</name>
</gene>
<dbReference type="GO" id="GO:0006401">
    <property type="term" value="P:RNA catabolic process"/>
    <property type="evidence" value="ECO:0007669"/>
    <property type="project" value="UniProtKB-ARBA"/>
</dbReference>
<dbReference type="InterPro" id="IPR040255">
    <property type="entry name" value="Non-specific_endonuclease"/>
</dbReference>
<feature type="active site" description="Proton acceptor" evidence="15">
    <location>
        <position position="146"/>
    </location>
</feature>
<dbReference type="GO" id="GO:0004521">
    <property type="term" value="F:RNA endonuclease activity"/>
    <property type="evidence" value="ECO:0007669"/>
    <property type="project" value="TreeGrafter"/>
</dbReference>
<evidence type="ECO:0000256" key="16">
    <source>
        <dbReference type="PIRSR" id="PIRSR640255-2"/>
    </source>
</evidence>
<keyword evidence="9" id="KW-0999">Mitochondrion inner membrane</keyword>
<feature type="compositionally biased region" description="Gly residues" evidence="18">
    <location>
        <begin position="41"/>
        <end position="52"/>
    </location>
</feature>
<dbReference type="AlphaFoldDB" id="A0A0P1KXX5"/>
<keyword evidence="13" id="KW-0472">Membrane</keyword>
<evidence type="ECO:0000256" key="9">
    <source>
        <dbReference type="ARBA" id="ARBA00022792"/>
    </source>
</evidence>
<evidence type="ECO:0000313" key="21">
    <source>
        <dbReference type="EMBL" id="CUS25103.1"/>
    </source>
</evidence>
<reference evidence="22" key="1">
    <citation type="submission" date="2015-10" db="EMBL/GenBank/DDBJ databases">
        <authorList>
            <person name="Devillers H."/>
        </authorList>
    </citation>
    <scope>NUCLEOTIDE SEQUENCE [LARGE SCALE GENOMIC DNA]</scope>
</reference>
<evidence type="ECO:0000256" key="15">
    <source>
        <dbReference type="PIRSR" id="PIRSR640255-1"/>
    </source>
</evidence>
<comment type="subcellular location">
    <subcellularLocation>
        <location evidence="3">Mitochondrion inner membrane</location>
    </subcellularLocation>
</comment>
<evidence type="ECO:0000256" key="12">
    <source>
        <dbReference type="ARBA" id="ARBA00023128"/>
    </source>
</evidence>
<evidence type="ECO:0000256" key="10">
    <source>
        <dbReference type="ARBA" id="ARBA00022801"/>
    </source>
</evidence>
<comment type="subunit">
    <text evidence="5">Homodimer.</text>
</comment>
<feature type="binding site" evidence="16">
    <location>
        <position position="178"/>
    </location>
    <ligand>
        <name>Mg(2+)</name>
        <dbReference type="ChEBI" id="CHEBI:18420"/>
        <note>catalytic</note>
    </ligand>
</feature>
<evidence type="ECO:0000256" key="11">
    <source>
        <dbReference type="ARBA" id="ARBA00022842"/>
    </source>
</evidence>
<evidence type="ECO:0000256" key="3">
    <source>
        <dbReference type="ARBA" id="ARBA00004273"/>
    </source>
</evidence>
<keyword evidence="14" id="KW-0464">Manganese</keyword>
<keyword evidence="7 16" id="KW-0479">Metal-binding</keyword>
<comment type="similarity">
    <text evidence="4 17">Belongs to the DNA/RNA non-specific endonuclease family.</text>
</comment>
<feature type="domain" description="DNA/RNA non-specific endonuclease/pyrophosphatase/phosphodiesterase" evidence="20">
    <location>
        <begin position="81"/>
        <end position="298"/>
    </location>
</feature>
<dbReference type="Gene3D" id="3.40.570.10">
    <property type="entry name" value="Extracellular Endonuclease, subunit A"/>
    <property type="match status" value="1"/>
</dbReference>